<keyword evidence="2" id="KW-1185">Reference proteome</keyword>
<dbReference type="EMBL" id="LSRX01000669">
    <property type="protein sequence ID" value="OLP91337.1"/>
    <property type="molecule type" value="Genomic_DNA"/>
</dbReference>
<comment type="caution">
    <text evidence="1">The sequence shown here is derived from an EMBL/GenBank/DDBJ whole genome shotgun (WGS) entry which is preliminary data.</text>
</comment>
<gene>
    <name evidence="1" type="primary">menD</name>
    <name evidence="1" type="ORF">AK812_SmicGene26977</name>
</gene>
<proteinExistence type="predicted"/>
<dbReference type="InterPro" id="IPR029061">
    <property type="entry name" value="THDP-binding"/>
</dbReference>
<dbReference type="Proteomes" id="UP000186817">
    <property type="component" value="Unassembled WGS sequence"/>
</dbReference>
<sequence length="98" mass="10846">MSVPLLLLTADRPAELRDTGANQTIQQPNIFGGYTRWAKARHDLSCKIVDFLCEIEPAIMRSITLLSLVLGAAAVTWPASPKSKAEAYFGWEFARKPL</sequence>
<dbReference type="SUPFAM" id="SSF52518">
    <property type="entry name" value="Thiamin diphosphate-binding fold (THDP-binding)"/>
    <property type="match status" value="1"/>
</dbReference>
<name>A0A1Q9D892_SYMMI</name>
<dbReference type="PANTHER" id="PTHR42916:SF1">
    <property type="entry name" value="PROTEIN PHYLLO, CHLOROPLASTIC"/>
    <property type="match status" value="1"/>
</dbReference>
<dbReference type="OrthoDB" id="8119704at2759"/>
<dbReference type="Gene3D" id="3.40.50.970">
    <property type="match status" value="1"/>
</dbReference>
<protein>
    <submittedName>
        <fullName evidence="1">2-succinyl-5-enolpyruvyl-6-hydroxy-3-cyclohexene-1-carboxylate synthase</fullName>
    </submittedName>
</protein>
<reference evidence="1 2" key="1">
    <citation type="submission" date="2016-02" db="EMBL/GenBank/DDBJ databases">
        <title>Genome analysis of coral dinoflagellate symbionts highlights evolutionary adaptations to a symbiotic lifestyle.</title>
        <authorList>
            <person name="Aranda M."/>
            <person name="Li Y."/>
            <person name="Liew Y.J."/>
            <person name="Baumgarten S."/>
            <person name="Simakov O."/>
            <person name="Wilson M."/>
            <person name="Piel J."/>
            <person name="Ashoor H."/>
            <person name="Bougouffa S."/>
            <person name="Bajic V.B."/>
            <person name="Ryu T."/>
            <person name="Ravasi T."/>
            <person name="Bayer T."/>
            <person name="Micklem G."/>
            <person name="Kim H."/>
            <person name="Bhak J."/>
            <person name="Lajeunesse T.C."/>
            <person name="Voolstra C.R."/>
        </authorList>
    </citation>
    <scope>NUCLEOTIDE SEQUENCE [LARGE SCALE GENOMIC DNA]</scope>
    <source>
        <strain evidence="1 2">CCMP2467</strain>
    </source>
</reference>
<organism evidence="1 2">
    <name type="scientific">Symbiodinium microadriaticum</name>
    <name type="common">Dinoflagellate</name>
    <name type="synonym">Zooxanthella microadriatica</name>
    <dbReference type="NCBI Taxonomy" id="2951"/>
    <lineage>
        <taxon>Eukaryota</taxon>
        <taxon>Sar</taxon>
        <taxon>Alveolata</taxon>
        <taxon>Dinophyceae</taxon>
        <taxon>Suessiales</taxon>
        <taxon>Symbiodiniaceae</taxon>
        <taxon>Symbiodinium</taxon>
    </lineage>
</organism>
<dbReference type="AlphaFoldDB" id="A0A1Q9D892"/>
<accession>A0A1Q9D892</accession>
<evidence type="ECO:0000313" key="1">
    <source>
        <dbReference type="EMBL" id="OLP91337.1"/>
    </source>
</evidence>
<evidence type="ECO:0000313" key="2">
    <source>
        <dbReference type="Proteomes" id="UP000186817"/>
    </source>
</evidence>
<dbReference type="PANTHER" id="PTHR42916">
    <property type="entry name" value="2-SUCCINYL-5-ENOLPYRUVYL-6-HYDROXY-3-CYCLOHEXENE-1-CARBOXYLATE SYNTHASE"/>
    <property type="match status" value="1"/>
</dbReference>